<gene>
    <name evidence="2" type="ORF">C7K25_06180</name>
</gene>
<sequence length="268" mass="29747">MVSAYWYKGRDHPNLGDEITPILLKRMYNSDVVLRNSKVADLISTGSILGWLRRDQVEESGRAEPQHVVGSGFMYSSDVVIARDNLKIHSVRGHLSRQKLDWLPMQSIAIGDPGVLVSEFASIGNTPVRQGIGFIPHHSRVDDEVFCRPYIDAGFRKIDIRTNDIDGFMTELASCEAVISQSLHGLIFADAIGVPNVWLRLQGVVGKGDFKYLDYFSTVGRDFDSGINTPPRTSADVVRMADVGSQAHIERLRSNAKKSFEEALSLIS</sequence>
<proteinExistence type="predicted"/>
<organism evidence="2 3">
    <name type="scientific">Gulosibacter molinativorax</name>
    <dbReference type="NCBI Taxonomy" id="256821"/>
    <lineage>
        <taxon>Bacteria</taxon>
        <taxon>Bacillati</taxon>
        <taxon>Actinomycetota</taxon>
        <taxon>Actinomycetes</taxon>
        <taxon>Micrococcales</taxon>
        <taxon>Microbacteriaceae</taxon>
        <taxon>Gulosibacter</taxon>
    </lineage>
</organism>
<dbReference type="Pfam" id="PF04230">
    <property type="entry name" value="PS_pyruv_trans"/>
    <property type="match status" value="1"/>
</dbReference>
<dbReference type="EMBL" id="PXVD01000008">
    <property type="protein sequence ID" value="MDJ1370955.1"/>
    <property type="molecule type" value="Genomic_DNA"/>
</dbReference>
<evidence type="ECO:0000313" key="2">
    <source>
        <dbReference type="EMBL" id="MDJ1370955.1"/>
    </source>
</evidence>
<protein>
    <submittedName>
        <fullName evidence="2">Polysaccharide pyruvyl transferase family protein</fullName>
    </submittedName>
</protein>
<evidence type="ECO:0000259" key="1">
    <source>
        <dbReference type="Pfam" id="PF04230"/>
    </source>
</evidence>
<dbReference type="Proteomes" id="UP001170379">
    <property type="component" value="Unassembled WGS sequence"/>
</dbReference>
<evidence type="ECO:0000313" key="3">
    <source>
        <dbReference type="Proteomes" id="UP001170379"/>
    </source>
</evidence>
<comment type="caution">
    <text evidence="2">The sequence shown here is derived from an EMBL/GenBank/DDBJ whole genome shotgun (WGS) entry which is preliminary data.</text>
</comment>
<dbReference type="InterPro" id="IPR007345">
    <property type="entry name" value="Polysacch_pyruvyl_Trfase"/>
</dbReference>
<reference evidence="2" key="2">
    <citation type="journal article" date="2022" name="Sci. Rep.">
        <title>In silico prediction of the enzymes involved in the degradation of the herbicide molinate by Gulosibacter molinativorax ON4T.</title>
        <authorList>
            <person name="Lopes A.R."/>
            <person name="Bunin E."/>
            <person name="Viana A.T."/>
            <person name="Froufe H."/>
            <person name="Munoz-Merida A."/>
            <person name="Pinho D."/>
            <person name="Figueiredo J."/>
            <person name="Barroso C."/>
            <person name="Vaz-Moreira I."/>
            <person name="Bellanger X."/>
            <person name="Egas C."/>
            <person name="Nunes O.C."/>
        </authorList>
    </citation>
    <scope>NUCLEOTIDE SEQUENCE</scope>
    <source>
        <strain evidence="2">ON4</strain>
    </source>
</reference>
<dbReference type="RefSeq" id="WP_084147392.1">
    <property type="nucleotide sequence ID" value="NZ_CP028426.1"/>
</dbReference>
<keyword evidence="2" id="KW-0808">Transferase</keyword>
<reference evidence="2" key="1">
    <citation type="submission" date="2018-03" db="EMBL/GenBank/DDBJ databases">
        <authorList>
            <person name="Nunes O.C."/>
            <person name="Lopes A.R."/>
            <person name="Froufe H."/>
            <person name="Munoz-Merida A."/>
            <person name="Barroso C."/>
            <person name="Egas C."/>
        </authorList>
    </citation>
    <scope>NUCLEOTIDE SEQUENCE</scope>
    <source>
        <strain evidence="2">ON4</strain>
    </source>
</reference>
<keyword evidence="3" id="KW-1185">Reference proteome</keyword>
<accession>A0ABT7C708</accession>
<name>A0ABT7C708_9MICO</name>
<feature type="domain" description="Polysaccharide pyruvyl transferase" evidence="1">
    <location>
        <begin position="40"/>
        <end position="199"/>
    </location>
</feature>
<dbReference type="GO" id="GO:0016740">
    <property type="term" value="F:transferase activity"/>
    <property type="evidence" value="ECO:0007669"/>
    <property type="project" value="UniProtKB-KW"/>
</dbReference>